<feature type="non-terminal residue" evidence="4">
    <location>
        <position position="491"/>
    </location>
</feature>
<dbReference type="GO" id="GO:0003950">
    <property type="term" value="F:NAD+ poly-ADP-ribosyltransferase activity"/>
    <property type="evidence" value="ECO:0007669"/>
    <property type="project" value="UniProtKB-UniRule"/>
</dbReference>
<name>A0A2G2X088_CAPBA</name>
<evidence type="ECO:0000256" key="1">
    <source>
        <dbReference type="RuleBase" id="RU362114"/>
    </source>
</evidence>
<keyword evidence="1" id="KW-0328">Glycosyltransferase</keyword>
<dbReference type="Pfam" id="PF00644">
    <property type="entry name" value="PARP"/>
    <property type="match status" value="1"/>
</dbReference>
<dbReference type="Pfam" id="PF23467">
    <property type="entry name" value="WWE_5"/>
    <property type="match status" value="1"/>
</dbReference>
<protein>
    <recommendedName>
        <fullName evidence="1">Poly [ADP-ribose] polymerase</fullName>
        <shortName evidence="1">PARP</shortName>
        <ecNumber evidence="1">2.4.2.-</ecNumber>
    </recommendedName>
</protein>
<keyword evidence="1" id="KW-0808">Transferase</keyword>
<dbReference type="OrthoDB" id="6133115at2759"/>
<dbReference type="InterPro" id="IPR037197">
    <property type="entry name" value="WWE_dom_sf"/>
</dbReference>
<evidence type="ECO:0000259" key="3">
    <source>
        <dbReference type="PROSITE" id="PS51059"/>
    </source>
</evidence>
<evidence type="ECO:0000313" key="5">
    <source>
        <dbReference type="Proteomes" id="UP000224567"/>
    </source>
</evidence>
<dbReference type="InterPro" id="IPR012317">
    <property type="entry name" value="Poly(ADP-ribose)pol_cat_dom"/>
</dbReference>
<reference evidence="4 5" key="1">
    <citation type="journal article" date="2017" name="Genome Biol.">
        <title>New reference genome sequences of hot pepper reveal the massive evolution of plant disease-resistance genes by retroduplication.</title>
        <authorList>
            <person name="Kim S."/>
            <person name="Park J."/>
            <person name="Yeom S.I."/>
            <person name="Kim Y.M."/>
            <person name="Seo E."/>
            <person name="Kim K.T."/>
            <person name="Kim M.S."/>
            <person name="Lee J.M."/>
            <person name="Cheong K."/>
            <person name="Shin H.S."/>
            <person name="Kim S.B."/>
            <person name="Han K."/>
            <person name="Lee J."/>
            <person name="Park M."/>
            <person name="Lee H.A."/>
            <person name="Lee H.Y."/>
            <person name="Lee Y."/>
            <person name="Oh S."/>
            <person name="Lee J.H."/>
            <person name="Choi E."/>
            <person name="Choi E."/>
            <person name="Lee S.E."/>
            <person name="Jeon J."/>
            <person name="Kim H."/>
            <person name="Choi G."/>
            <person name="Song H."/>
            <person name="Lee J."/>
            <person name="Lee S.C."/>
            <person name="Kwon J.K."/>
            <person name="Lee H.Y."/>
            <person name="Koo N."/>
            <person name="Hong Y."/>
            <person name="Kim R.W."/>
            <person name="Kang W.H."/>
            <person name="Huh J.H."/>
            <person name="Kang B.C."/>
            <person name="Yang T.J."/>
            <person name="Lee Y.H."/>
            <person name="Bennetzen J.L."/>
            <person name="Choi D."/>
        </authorList>
    </citation>
    <scope>NUCLEOTIDE SEQUENCE [LARGE SCALE GENOMIC DNA]</scope>
    <source>
        <strain evidence="5">cv. PBC81</strain>
    </source>
</reference>
<gene>
    <name evidence="4" type="ORF">CQW23_10661</name>
</gene>
<dbReference type="PANTHER" id="PTHR32263:SF19">
    <property type="entry name" value="OS03G0230300 PROTEIN"/>
    <property type="match status" value="1"/>
</dbReference>
<dbReference type="EC" id="2.4.2.-" evidence="1"/>
<dbReference type="Proteomes" id="UP000224567">
    <property type="component" value="Unassembled WGS sequence"/>
</dbReference>
<dbReference type="EMBL" id="MLFT02000004">
    <property type="protein sequence ID" value="PHT50914.1"/>
    <property type="molecule type" value="Genomic_DNA"/>
</dbReference>
<dbReference type="Gene3D" id="3.90.228.10">
    <property type="match status" value="1"/>
</dbReference>
<dbReference type="InterPro" id="IPR057823">
    <property type="entry name" value="WWE_RCD1"/>
</dbReference>
<dbReference type="InterPro" id="IPR044964">
    <property type="entry name" value="RCD1/SRO1-5"/>
</dbReference>
<evidence type="ECO:0000256" key="2">
    <source>
        <dbReference type="SAM" id="MobiDB-lite"/>
    </source>
</evidence>
<accession>A0A2G2X088</accession>
<dbReference type="AlphaFoldDB" id="A0A2G2X088"/>
<dbReference type="PROSITE" id="PS51059">
    <property type="entry name" value="PARP_CATALYTIC"/>
    <property type="match status" value="1"/>
</dbReference>
<keyword evidence="5" id="KW-1185">Reference proteome</keyword>
<keyword evidence="1" id="KW-0520">NAD</keyword>
<sequence>MTNTPTPTASASCSTVKIGGNESDAPAMLSSDVMYAAEPVVDGNKMKISVPLNRMISKDGVVVSPVTIEVPIPRTMLLPESGKWPDHAQLLFQNRMNFKESGKPVRFLFYKDGEWSRFGARVVDLLSSAFVSGKAMYEVDIGSFKFIFDFYRMIAIDFVRGIEMFIGWMDDNNKWYFPKVVFEGSEVAASRKIELELRTTGNKSTGPELGKRKRESEETEGEKGECSSLHMKDQRVVDTQLLPPKWPRTRPLREEETLSQMIKGLILSFLSADATVTGVHQCLRMGPRFEAFQNTVETVRRARGDANVEYAWYGTSPQNVDCIMHSGFEMSMIPIGSHTSGLGIYLTPIHSPQLSEMMAETDENGERHLILCRAVLGKLEQIDFTSEQLSPSSEDFDSGVDNLTNPNLYVVWRSYMKTHILPVCIVSYKSELLMPGLLDGDPLAHNAWSTLLFKLTSWLPPPKVLELQTLYDSYKLVASGNNVFVNYVGIL</sequence>
<dbReference type="STRING" id="33114.A0A2G2X088"/>
<feature type="domain" description="PARP catalytic" evidence="3">
    <location>
        <begin position="238"/>
        <end position="449"/>
    </location>
</feature>
<dbReference type="SUPFAM" id="SSF117839">
    <property type="entry name" value="WWE domain"/>
    <property type="match status" value="1"/>
</dbReference>
<evidence type="ECO:0000313" key="4">
    <source>
        <dbReference type="EMBL" id="PHT50914.1"/>
    </source>
</evidence>
<feature type="region of interest" description="Disordered" evidence="2">
    <location>
        <begin position="200"/>
        <end position="224"/>
    </location>
</feature>
<dbReference type="SUPFAM" id="SSF56399">
    <property type="entry name" value="ADP-ribosylation"/>
    <property type="match status" value="1"/>
</dbReference>
<comment type="caution">
    <text evidence="4">The sequence shown here is derived from an EMBL/GenBank/DDBJ whole genome shotgun (WGS) entry which is preliminary data.</text>
</comment>
<reference evidence="5" key="2">
    <citation type="journal article" date="2017" name="J. Anim. Genet.">
        <title>Multiple reference genome sequences of hot pepper reveal the massive evolution of plant disease resistance genes by retroduplication.</title>
        <authorList>
            <person name="Kim S."/>
            <person name="Park J."/>
            <person name="Yeom S.-I."/>
            <person name="Kim Y.-M."/>
            <person name="Seo E."/>
            <person name="Kim K.-T."/>
            <person name="Kim M.-S."/>
            <person name="Lee J.M."/>
            <person name="Cheong K."/>
            <person name="Shin H.-S."/>
            <person name="Kim S.-B."/>
            <person name="Han K."/>
            <person name="Lee J."/>
            <person name="Park M."/>
            <person name="Lee H.-A."/>
            <person name="Lee H.-Y."/>
            <person name="Lee Y."/>
            <person name="Oh S."/>
            <person name="Lee J.H."/>
            <person name="Choi E."/>
            <person name="Choi E."/>
            <person name="Lee S.E."/>
            <person name="Jeon J."/>
            <person name="Kim H."/>
            <person name="Choi G."/>
            <person name="Song H."/>
            <person name="Lee J."/>
            <person name="Lee S.-C."/>
            <person name="Kwon J.-K."/>
            <person name="Lee H.-Y."/>
            <person name="Koo N."/>
            <person name="Hong Y."/>
            <person name="Kim R.W."/>
            <person name="Kang W.-H."/>
            <person name="Huh J.H."/>
            <person name="Kang B.-C."/>
            <person name="Yang T.-J."/>
            <person name="Lee Y.-H."/>
            <person name="Bennetzen J.L."/>
            <person name="Choi D."/>
        </authorList>
    </citation>
    <scope>NUCLEOTIDE SEQUENCE [LARGE SCALE GENOMIC DNA]</scope>
    <source>
        <strain evidence="5">cv. PBC81</strain>
    </source>
</reference>
<proteinExistence type="predicted"/>
<organism evidence="4 5">
    <name type="scientific">Capsicum baccatum</name>
    <name type="common">Peruvian pepper</name>
    <dbReference type="NCBI Taxonomy" id="33114"/>
    <lineage>
        <taxon>Eukaryota</taxon>
        <taxon>Viridiplantae</taxon>
        <taxon>Streptophyta</taxon>
        <taxon>Embryophyta</taxon>
        <taxon>Tracheophyta</taxon>
        <taxon>Spermatophyta</taxon>
        <taxon>Magnoliopsida</taxon>
        <taxon>eudicotyledons</taxon>
        <taxon>Gunneridae</taxon>
        <taxon>Pentapetalae</taxon>
        <taxon>asterids</taxon>
        <taxon>lamiids</taxon>
        <taxon>Solanales</taxon>
        <taxon>Solanaceae</taxon>
        <taxon>Solanoideae</taxon>
        <taxon>Capsiceae</taxon>
        <taxon>Capsicum</taxon>
    </lineage>
</organism>
<dbReference type="PANTHER" id="PTHR32263">
    <property type="entry name" value="INACTIVE POLY [ADP-RIBOSE] POLYMERASE SRO4-RELATED"/>
    <property type="match status" value="1"/>
</dbReference>